<dbReference type="GO" id="GO:0016788">
    <property type="term" value="F:hydrolase activity, acting on ester bonds"/>
    <property type="evidence" value="ECO:0007669"/>
    <property type="project" value="UniProtKB-ARBA"/>
</dbReference>
<evidence type="ECO:0000259" key="1">
    <source>
        <dbReference type="Pfam" id="PF13472"/>
    </source>
</evidence>
<dbReference type="Pfam" id="PF13472">
    <property type="entry name" value="Lipase_GDSL_2"/>
    <property type="match status" value="1"/>
</dbReference>
<feature type="domain" description="SGNH hydrolase-type esterase" evidence="1">
    <location>
        <begin position="6"/>
        <end position="182"/>
    </location>
</feature>
<dbReference type="RefSeq" id="WP_188927756.1">
    <property type="nucleotide sequence ID" value="NZ_BMJC01000001.1"/>
</dbReference>
<keyword evidence="3" id="KW-1185">Reference proteome</keyword>
<gene>
    <name evidence="2" type="ORF">GCM10011511_02690</name>
</gene>
<evidence type="ECO:0000313" key="2">
    <source>
        <dbReference type="EMBL" id="GGA83125.1"/>
    </source>
</evidence>
<protein>
    <submittedName>
        <fullName evidence="2">Lysophospholipase</fullName>
    </submittedName>
</protein>
<comment type="caution">
    <text evidence="2">The sequence shown here is derived from an EMBL/GenBank/DDBJ whole genome shotgun (WGS) entry which is preliminary data.</text>
</comment>
<proteinExistence type="predicted"/>
<name>A0A8J2U6V9_9BACT</name>
<reference evidence="2" key="2">
    <citation type="submission" date="2020-09" db="EMBL/GenBank/DDBJ databases">
        <authorList>
            <person name="Sun Q."/>
            <person name="Zhou Y."/>
        </authorList>
    </citation>
    <scope>NUCLEOTIDE SEQUENCE</scope>
    <source>
        <strain evidence="2">CGMCC 1.15448</strain>
    </source>
</reference>
<sequence length="205" mass="22509">MHTLLCLGDSYTIGEGVPLYLGYPYQTVQLLRTAGHEFCAPEIIARTGWTTDELSHTLSTLRLLPHYDFVTLLIGVNDQYRGRDTSEYAREFKPILQRATGLAGAPSKVFVLSIPDWGYSPFGASRNKTLISGEIDAFNEVAKEITLRQKTPFIDITTHSRTEGASPDSFTADGLHPSAPTYLHWAQLVAGAIAATIPAPLFPDE</sequence>
<reference evidence="2" key="1">
    <citation type="journal article" date="2014" name="Int. J. Syst. Evol. Microbiol.">
        <title>Complete genome sequence of Corynebacterium casei LMG S-19264T (=DSM 44701T), isolated from a smear-ripened cheese.</title>
        <authorList>
            <consortium name="US DOE Joint Genome Institute (JGI-PGF)"/>
            <person name="Walter F."/>
            <person name="Albersmeier A."/>
            <person name="Kalinowski J."/>
            <person name="Ruckert C."/>
        </authorList>
    </citation>
    <scope>NUCLEOTIDE SEQUENCE</scope>
    <source>
        <strain evidence="2">CGMCC 1.15448</strain>
    </source>
</reference>
<dbReference type="EMBL" id="BMJC01000001">
    <property type="protein sequence ID" value="GGA83125.1"/>
    <property type="molecule type" value="Genomic_DNA"/>
</dbReference>
<dbReference type="Proteomes" id="UP000607559">
    <property type="component" value="Unassembled WGS sequence"/>
</dbReference>
<dbReference type="AlphaFoldDB" id="A0A8J2U6V9"/>
<dbReference type="Gene3D" id="3.40.50.1110">
    <property type="entry name" value="SGNH hydrolase"/>
    <property type="match status" value="1"/>
</dbReference>
<dbReference type="InterPro" id="IPR013830">
    <property type="entry name" value="SGNH_hydro"/>
</dbReference>
<organism evidence="2 3">
    <name type="scientific">Puia dinghuensis</name>
    <dbReference type="NCBI Taxonomy" id="1792502"/>
    <lineage>
        <taxon>Bacteria</taxon>
        <taxon>Pseudomonadati</taxon>
        <taxon>Bacteroidota</taxon>
        <taxon>Chitinophagia</taxon>
        <taxon>Chitinophagales</taxon>
        <taxon>Chitinophagaceae</taxon>
        <taxon>Puia</taxon>
    </lineage>
</organism>
<dbReference type="CDD" id="cd01832">
    <property type="entry name" value="SGNH_hydrolase_like_1"/>
    <property type="match status" value="1"/>
</dbReference>
<evidence type="ECO:0000313" key="3">
    <source>
        <dbReference type="Proteomes" id="UP000607559"/>
    </source>
</evidence>
<dbReference type="InterPro" id="IPR036514">
    <property type="entry name" value="SGNH_hydro_sf"/>
</dbReference>
<accession>A0A8J2U6V9</accession>
<dbReference type="SUPFAM" id="SSF52266">
    <property type="entry name" value="SGNH hydrolase"/>
    <property type="match status" value="1"/>
</dbReference>